<gene>
    <name evidence="1" type="ORF">SAMN02910406_00007</name>
</gene>
<proteinExistence type="predicted"/>
<organism evidence="1 2">
    <name type="scientific">Ruminococcus albus</name>
    <dbReference type="NCBI Taxonomy" id="1264"/>
    <lineage>
        <taxon>Bacteria</taxon>
        <taxon>Bacillati</taxon>
        <taxon>Bacillota</taxon>
        <taxon>Clostridia</taxon>
        <taxon>Eubacteriales</taxon>
        <taxon>Oscillospiraceae</taxon>
        <taxon>Ruminococcus</taxon>
    </lineage>
</organism>
<name>A0A1I1CUD8_RUMAL</name>
<accession>A0A1I1CUD8</accession>
<dbReference type="Proteomes" id="UP000182192">
    <property type="component" value="Unassembled WGS sequence"/>
</dbReference>
<evidence type="ECO:0000313" key="2">
    <source>
        <dbReference type="Proteomes" id="UP000182192"/>
    </source>
</evidence>
<reference evidence="1 2" key="1">
    <citation type="submission" date="2016-10" db="EMBL/GenBank/DDBJ databases">
        <authorList>
            <person name="de Groot N.N."/>
        </authorList>
    </citation>
    <scope>NUCLEOTIDE SEQUENCE [LARGE SCALE GENOMIC DNA]</scope>
    <source>
        <strain evidence="1 2">AR67</strain>
    </source>
</reference>
<dbReference type="AlphaFoldDB" id="A0A1I1CUD8"/>
<dbReference type="OrthoDB" id="9880409at2"/>
<protein>
    <submittedName>
        <fullName evidence="1">Uncharacterized protein</fullName>
    </submittedName>
</protein>
<evidence type="ECO:0000313" key="1">
    <source>
        <dbReference type="EMBL" id="SFB66251.1"/>
    </source>
</evidence>
<sequence length="184" mass="20988">MMRFIALTNKLTDAVFDFCMEQDECKYEYMESEVRSMLDTVFSELRKIKNGVLPVTVINNYDLTIRGESERDYMPDDAENNSVLSCEAVHLATIQIDISATDDGEKVIERSYDIIYDVNGDVVIPVYSVAVSDRDMTSVYRVECDYIEGFSTIDFMIALGVQLADRLRNAREFLGKVCDFPCTD</sequence>
<dbReference type="EMBL" id="FOKQ01000001">
    <property type="protein sequence ID" value="SFB66251.1"/>
    <property type="molecule type" value="Genomic_DNA"/>
</dbReference>